<feature type="transmembrane region" description="Helical" evidence="10">
    <location>
        <begin position="94"/>
        <end position="117"/>
    </location>
</feature>
<dbReference type="PANTHER" id="PTHR30614:SF20">
    <property type="entry name" value="GLUTAMINE TRANSPORT SYSTEM PERMEASE PROTEIN GLNP"/>
    <property type="match status" value="1"/>
</dbReference>
<evidence type="ECO:0000256" key="8">
    <source>
        <dbReference type="ARBA" id="ARBA00022989"/>
    </source>
</evidence>
<evidence type="ECO:0000256" key="4">
    <source>
        <dbReference type="ARBA" id="ARBA00022448"/>
    </source>
</evidence>
<name>A0ABU9BWT2_9BURK</name>
<comment type="caution">
    <text evidence="12">The sequence shown here is derived from an EMBL/GenBank/DDBJ whole genome shotgun (WGS) entry which is preliminary data.</text>
</comment>
<feature type="transmembrane region" description="Helical" evidence="10">
    <location>
        <begin position="238"/>
        <end position="260"/>
    </location>
</feature>
<comment type="similarity">
    <text evidence="3">Belongs to the binding-protein-dependent transport system permease family. HisMQ subfamily.</text>
</comment>
<feature type="transmembrane region" description="Helical" evidence="10">
    <location>
        <begin position="62"/>
        <end position="82"/>
    </location>
</feature>
<feature type="domain" description="ABC transmembrane type-1" evidence="11">
    <location>
        <begin position="58"/>
        <end position="257"/>
    </location>
</feature>
<accession>A0ABU9BWT2</accession>
<dbReference type="Gene3D" id="1.10.3720.10">
    <property type="entry name" value="MetI-like"/>
    <property type="match status" value="1"/>
</dbReference>
<sequence>MSIPGLGWPASWSRQRRSTATIVAACVALVVALWVAANFIALAPAPIGPNAKFFAEGMVVTVQLTIVSGLIGVVLGLLAALGKGSRILPLRWLAGFYIWVIRGTPLLVQIFFVYFALPEVAKAFGSEWLTQLSRMTEFTAAVLALSLNVGAYNAEAFRAGLEAVHKGQFEAARSLGLSKWHTLIDVSFPQAFKVALPPLVNNVVALLKDSSLAYSIGVVELTNVGARVQSSTFQPVPILITTAILYLVMTTLLTQITNGIEHRFDIEGRRS</sequence>
<dbReference type="EMBL" id="JBBUTG010000018">
    <property type="protein sequence ID" value="MEK8033584.1"/>
    <property type="molecule type" value="Genomic_DNA"/>
</dbReference>
<evidence type="ECO:0000313" key="13">
    <source>
        <dbReference type="Proteomes" id="UP001371218"/>
    </source>
</evidence>
<keyword evidence="13" id="KW-1185">Reference proteome</keyword>
<evidence type="ECO:0000259" key="11">
    <source>
        <dbReference type="PROSITE" id="PS50928"/>
    </source>
</evidence>
<dbReference type="CDD" id="cd06261">
    <property type="entry name" value="TM_PBP2"/>
    <property type="match status" value="1"/>
</dbReference>
<dbReference type="InterPro" id="IPR010065">
    <property type="entry name" value="AA_ABC_transptr_permease_3TM"/>
</dbReference>
<keyword evidence="8 10" id="KW-1133">Transmembrane helix</keyword>
<dbReference type="RefSeq" id="WP_341428009.1">
    <property type="nucleotide sequence ID" value="NZ_JBBUTG010000018.1"/>
</dbReference>
<organism evidence="12 13">
    <name type="scientific">Ideonella lacteola</name>
    <dbReference type="NCBI Taxonomy" id="2984193"/>
    <lineage>
        <taxon>Bacteria</taxon>
        <taxon>Pseudomonadati</taxon>
        <taxon>Pseudomonadota</taxon>
        <taxon>Betaproteobacteria</taxon>
        <taxon>Burkholderiales</taxon>
        <taxon>Sphaerotilaceae</taxon>
        <taxon>Ideonella</taxon>
    </lineage>
</organism>
<dbReference type="SUPFAM" id="SSF161098">
    <property type="entry name" value="MetI-like"/>
    <property type="match status" value="1"/>
</dbReference>
<keyword evidence="7" id="KW-0029">Amino-acid transport</keyword>
<proteinExistence type="inferred from homology"/>
<gene>
    <name evidence="12" type="ORF">AACH06_22410</name>
</gene>
<keyword evidence="9 10" id="KW-0472">Membrane</keyword>
<keyword evidence="4 10" id="KW-0813">Transport</keyword>
<comment type="subcellular location">
    <subcellularLocation>
        <location evidence="2">Cell inner membrane</location>
        <topology evidence="2">Multi-pass membrane protein</topology>
    </subcellularLocation>
    <subcellularLocation>
        <location evidence="10">Cell membrane</location>
        <topology evidence="10">Multi-pass membrane protein</topology>
    </subcellularLocation>
</comment>
<reference evidence="12 13" key="1">
    <citation type="submission" date="2024-04" db="EMBL/GenBank/DDBJ databases">
        <title>Novel species of the genus Ideonella isolated from streams.</title>
        <authorList>
            <person name="Lu H."/>
        </authorList>
    </citation>
    <scope>NUCLEOTIDE SEQUENCE [LARGE SCALE GENOMIC DNA]</scope>
    <source>
        <strain evidence="12 13">DXS29W</strain>
    </source>
</reference>
<dbReference type="InterPro" id="IPR035906">
    <property type="entry name" value="MetI-like_sf"/>
</dbReference>
<evidence type="ECO:0000256" key="3">
    <source>
        <dbReference type="ARBA" id="ARBA00010072"/>
    </source>
</evidence>
<dbReference type="PANTHER" id="PTHR30614">
    <property type="entry name" value="MEMBRANE COMPONENT OF AMINO ACID ABC TRANSPORTER"/>
    <property type="match status" value="1"/>
</dbReference>
<dbReference type="Pfam" id="PF00528">
    <property type="entry name" value="BPD_transp_1"/>
    <property type="match status" value="1"/>
</dbReference>
<dbReference type="PROSITE" id="PS50928">
    <property type="entry name" value="ABC_TM1"/>
    <property type="match status" value="1"/>
</dbReference>
<evidence type="ECO:0000256" key="5">
    <source>
        <dbReference type="ARBA" id="ARBA00022475"/>
    </source>
</evidence>
<feature type="transmembrane region" description="Helical" evidence="10">
    <location>
        <begin position="20"/>
        <end position="42"/>
    </location>
</feature>
<protein>
    <submittedName>
        <fullName evidence="12">Amino acid ABC transporter permease</fullName>
    </submittedName>
</protein>
<dbReference type="NCBIfam" id="TIGR01726">
    <property type="entry name" value="HEQRo_perm_3TM"/>
    <property type="match status" value="1"/>
</dbReference>
<evidence type="ECO:0000256" key="9">
    <source>
        <dbReference type="ARBA" id="ARBA00023136"/>
    </source>
</evidence>
<keyword evidence="6 10" id="KW-0812">Transmembrane</keyword>
<evidence type="ECO:0000256" key="10">
    <source>
        <dbReference type="RuleBase" id="RU363032"/>
    </source>
</evidence>
<keyword evidence="5" id="KW-1003">Cell membrane</keyword>
<evidence type="ECO:0000256" key="2">
    <source>
        <dbReference type="ARBA" id="ARBA00004429"/>
    </source>
</evidence>
<evidence type="ECO:0000256" key="1">
    <source>
        <dbReference type="ARBA" id="ARBA00003159"/>
    </source>
</evidence>
<evidence type="ECO:0000256" key="7">
    <source>
        <dbReference type="ARBA" id="ARBA00022970"/>
    </source>
</evidence>
<dbReference type="InterPro" id="IPR043429">
    <property type="entry name" value="ArtM/GltK/GlnP/TcyL/YhdX-like"/>
</dbReference>
<comment type="function">
    <text evidence="1">Part of the binding-protein-dependent transport system for glutamine; probably responsible for the translocation of the substrate across the membrane.</text>
</comment>
<evidence type="ECO:0000256" key="6">
    <source>
        <dbReference type="ARBA" id="ARBA00022692"/>
    </source>
</evidence>
<evidence type="ECO:0000313" key="12">
    <source>
        <dbReference type="EMBL" id="MEK8033584.1"/>
    </source>
</evidence>
<dbReference type="InterPro" id="IPR000515">
    <property type="entry name" value="MetI-like"/>
</dbReference>
<dbReference type="Proteomes" id="UP001371218">
    <property type="component" value="Unassembled WGS sequence"/>
</dbReference>